<reference evidence="2 3" key="1">
    <citation type="journal article" date="2000" name="Nature">
        <title>The genome sequence of the thermoacidophilic scavenger Thermoplasma acidophilum.</title>
        <authorList>
            <person name="Ruepp A."/>
            <person name="Graml W."/>
            <person name="Santos-Martinez M.L."/>
            <person name="Koretke K.K."/>
            <person name="Volker C."/>
            <person name="Mewes H.W."/>
            <person name="Frishman D."/>
            <person name="Stocker S."/>
            <person name="Lupas A.N."/>
            <person name="Baumeister W."/>
        </authorList>
    </citation>
    <scope>NUCLEOTIDE SEQUENCE [LARGE SCALE GENOMIC DNA]</scope>
    <source>
        <strain evidence="3">ATCC 25905 / DSM 1728 / JCM 9062 / NBRC 15155 / AMRC-C165</strain>
    </source>
</reference>
<proteinExistence type="predicted"/>
<dbReference type="Proteomes" id="UP000001024">
    <property type="component" value="Chromosome"/>
</dbReference>
<dbReference type="KEGG" id="tac:Ta1126"/>
<dbReference type="EnsemblBacteria" id="CAC12253">
    <property type="protein sequence ID" value="CAC12253"/>
    <property type="gene ID" value="CAC12253"/>
</dbReference>
<keyword evidence="3" id="KW-1185">Reference proteome</keyword>
<evidence type="ECO:0000313" key="3">
    <source>
        <dbReference type="Proteomes" id="UP000001024"/>
    </source>
</evidence>
<keyword evidence="1" id="KW-0472">Membrane</keyword>
<evidence type="ECO:0000313" key="2">
    <source>
        <dbReference type="EMBL" id="CAC12253.1"/>
    </source>
</evidence>
<dbReference type="AlphaFoldDB" id="Q9HJ46"/>
<accession>Q9HJ46</accession>
<organism evidence="2 3">
    <name type="scientific">Thermoplasma acidophilum (strain ATCC 25905 / DSM 1728 / JCM 9062 / NBRC 15155 / AMRC-C165)</name>
    <dbReference type="NCBI Taxonomy" id="273075"/>
    <lineage>
        <taxon>Archaea</taxon>
        <taxon>Methanobacteriati</taxon>
        <taxon>Thermoplasmatota</taxon>
        <taxon>Thermoplasmata</taxon>
        <taxon>Thermoplasmatales</taxon>
        <taxon>Thermoplasmataceae</taxon>
        <taxon>Thermoplasma</taxon>
    </lineage>
</organism>
<sequence>MVSFFHLASNSSHCSSERFLPCIMRNHNKNSATAGVNSGQSTLLNFVSPVPQAGILPIFYYGRFLFHRRFLLRAPEDSASSRAIHFRWPIRLRFPTAYGYAFIIILVFIILSQFISAFEVKGPKPM</sequence>
<dbReference type="InParanoid" id="Q9HJ46"/>
<dbReference type="PaxDb" id="273075-Ta1126"/>
<name>Q9HJ46_THEAC</name>
<gene>
    <name evidence="2" type="ordered locus">Ta1126</name>
</gene>
<dbReference type="EMBL" id="AL445066">
    <property type="protein sequence ID" value="CAC12253.1"/>
    <property type="molecule type" value="Genomic_DNA"/>
</dbReference>
<keyword evidence="1" id="KW-0812">Transmembrane</keyword>
<protein>
    <submittedName>
        <fullName evidence="2">Hypothetical membrane protein</fullName>
    </submittedName>
</protein>
<keyword evidence="1" id="KW-1133">Transmembrane helix</keyword>
<feature type="transmembrane region" description="Helical" evidence="1">
    <location>
        <begin position="97"/>
        <end position="118"/>
    </location>
</feature>
<dbReference type="HOGENOM" id="CLU_1976643_0_0_2"/>
<evidence type="ECO:0000256" key="1">
    <source>
        <dbReference type="SAM" id="Phobius"/>
    </source>
</evidence>